<proteinExistence type="predicted"/>
<dbReference type="Gene3D" id="3.40.50.2300">
    <property type="match status" value="1"/>
</dbReference>
<evidence type="ECO:0000313" key="3">
    <source>
        <dbReference type="EMBL" id="SEI81646.1"/>
    </source>
</evidence>
<dbReference type="GO" id="GO:0008982">
    <property type="term" value="F:protein-N(PI)-phosphohistidine-sugar phosphotransferase activity"/>
    <property type="evidence" value="ECO:0007669"/>
    <property type="project" value="InterPro"/>
</dbReference>
<sequence>MQYKGLVACRAGVGSSLMLKIKLNQVIKEHDLPIKIEHGSLDSIMGFNGQVIITLSDVAKELKAKKLKQKIVGIDNIMNKIEIFDKLKKFLVEESTKE</sequence>
<name>A0A1H6TQV8_9FIRM</name>
<protein>
    <submittedName>
        <fullName evidence="3">PTS system, ascorbate-specific IIB component</fullName>
    </submittedName>
</protein>
<dbReference type="Proteomes" id="UP000199662">
    <property type="component" value="Unassembled WGS sequence"/>
</dbReference>
<dbReference type="EMBL" id="FNZK01000001">
    <property type="protein sequence ID" value="SEI81646.1"/>
    <property type="molecule type" value="Genomic_DNA"/>
</dbReference>
<dbReference type="SUPFAM" id="SSF52794">
    <property type="entry name" value="PTS system IIB component-like"/>
    <property type="match status" value="1"/>
</dbReference>
<evidence type="ECO:0000259" key="2">
    <source>
        <dbReference type="PROSITE" id="PS51099"/>
    </source>
</evidence>
<reference evidence="3 4" key="1">
    <citation type="submission" date="2016-10" db="EMBL/GenBank/DDBJ databases">
        <authorList>
            <person name="de Groot N.N."/>
        </authorList>
    </citation>
    <scope>NUCLEOTIDE SEQUENCE [LARGE SCALE GENOMIC DNA]</scope>
    <source>
        <strain evidence="3 4">DSM 2179</strain>
    </source>
</reference>
<dbReference type="AlphaFoldDB" id="A0A1H6TQV8"/>
<keyword evidence="4" id="KW-1185">Reference proteome</keyword>
<dbReference type="InterPro" id="IPR013011">
    <property type="entry name" value="PTS_EIIB_2"/>
</dbReference>
<evidence type="ECO:0000313" key="4">
    <source>
        <dbReference type="Proteomes" id="UP000199662"/>
    </source>
</evidence>
<organism evidence="3 4">
    <name type="scientific">Propionispira arboris</name>
    <dbReference type="NCBI Taxonomy" id="84035"/>
    <lineage>
        <taxon>Bacteria</taxon>
        <taxon>Bacillati</taxon>
        <taxon>Bacillota</taxon>
        <taxon>Negativicutes</taxon>
        <taxon>Selenomonadales</taxon>
        <taxon>Selenomonadaceae</taxon>
        <taxon>Propionispira</taxon>
    </lineage>
</organism>
<gene>
    <name evidence="3" type="ORF">SAMN05660742_101133</name>
</gene>
<dbReference type="GO" id="GO:0009401">
    <property type="term" value="P:phosphoenolpyruvate-dependent sugar phosphotransferase system"/>
    <property type="evidence" value="ECO:0007669"/>
    <property type="project" value="InterPro"/>
</dbReference>
<dbReference type="Pfam" id="PF02302">
    <property type="entry name" value="PTS_IIB"/>
    <property type="match status" value="1"/>
</dbReference>
<accession>A0A1H6TQV8</accession>
<dbReference type="STRING" id="84035.SAMN05660742_101133"/>
<dbReference type="InterPro" id="IPR036095">
    <property type="entry name" value="PTS_EIIB-like_sf"/>
</dbReference>
<keyword evidence="1" id="KW-0808">Transferase</keyword>
<dbReference type="RefSeq" id="WP_019551846.1">
    <property type="nucleotide sequence ID" value="NZ_FNZK01000001.1"/>
</dbReference>
<dbReference type="CDD" id="cd05563">
    <property type="entry name" value="PTS_IIB_ascorbate"/>
    <property type="match status" value="1"/>
</dbReference>
<evidence type="ECO:0000256" key="1">
    <source>
        <dbReference type="ARBA" id="ARBA00022679"/>
    </source>
</evidence>
<dbReference type="PROSITE" id="PS51099">
    <property type="entry name" value="PTS_EIIB_TYPE_2"/>
    <property type="match status" value="1"/>
</dbReference>
<feature type="domain" description="PTS EIIB type-2" evidence="2">
    <location>
        <begin position="3"/>
        <end position="95"/>
    </location>
</feature>
<dbReference type="InterPro" id="IPR003501">
    <property type="entry name" value="PTS_EIIB_2/3"/>
</dbReference>